<dbReference type="Gene3D" id="3.90.1590.10">
    <property type="entry name" value="glutathione-dependent formaldehyde- activating enzyme (gfa)"/>
    <property type="match status" value="1"/>
</dbReference>
<dbReference type="SUPFAM" id="SSF51316">
    <property type="entry name" value="Mss4-like"/>
    <property type="match status" value="1"/>
</dbReference>
<comment type="similarity">
    <text evidence="1">Belongs to the Gfa family.</text>
</comment>
<evidence type="ECO:0000313" key="7">
    <source>
        <dbReference type="Proteomes" id="UP000305675"/>
    </source>
</evidence>
<dbReference type="PANTHER" id="PTHR33337">
    <property type="entry name" value="GFA DOMAIN-CONTAINING PROTEIN"/>
    <property type="match status" value="1"/>
</dbReference>
<dbReference type="GO" id="GO:0046872">
    <property type="term" value="F:metal ion binding"/>
    <property type="evidence" value="ECO:0007669"/>
    <property type="project" value="UniProtKB-KW"/>
</dbReference>
<proteinExistence type="inferred from homology"/>
<evidence type="ECO:0000259" key="5">
    <source>
        <dbReference type="PROSITE" id="PS51891"/>
    </source>
</evidence>
<dbReference type="InterPro" id="IPR006913">
    <property type="entry name" value="CENP-V/GFA"/>
</dbReference>
<dbReference type="OrthoDB" id="4188830at2"/>
<comment type="caution">
    <text evidence="6">The sequence shown here is derived from an EMBL/GenBank/DDBJ whole genome shotgun (WGS) entry which is preliminary data.</text>
</comment>
<keyword evidence="7" id="KW-1185">Reference proteome</keyword>
<keyword evidence="3" id="KW-0862">Zinc</keyword>
<evidence type="ECO:0000313" key="6">
    <source>
        <dbReference type="EMBL" id="TKB52827.1"/>
    </source>
</evidence>
<protein>
    <submittedName>
        <fullName evidence="6">GFA family protein</fullName>
    </submittedName>
</protein>
<organism evidence="6 7">
    <name type="scientific">Ferrimonas aestuarii</name>
    <dbReference type="NCBI Taxonomy" id="2569539"/>
    <lineage>
        <taxon>Bacteria</taxon>
        <taxon>Pseudomonadati</taxon>
        <taxon>Pseudomonadota</taxon>
        <taxon>Gammaproteobacteria</taxon>
        <taxon>Alteromonadales</taxon>
        <taxon>Ferrimonadaceae</taxon>
        <taxon>Ferrimonas</taxon>
    </lineage>
</organism>
<dbReference type="Proteomes" id="UP000305675">
    <property type="component" value="Unassembled WGS sequence"/>
</dbReference>
<dbReference type="PROSITE" id="PS51891">
    <property type="entry name" value="CENP_V_GFA"/>
    <property type="match status" value="1"/>
</dbReference>
<reference evidence="6 7" key="1">
    <citation type="submission" date="2019-04" db="EMBL/GenBank/DDBJ databases">
        <authorList>
            <person name="Hwang J.C."/>
        </authorList>
    </citation>
    <scope>NUCLEOTIDE SEQUENCE [LARGE SCALE GENOMIC DNA]</scope>
    <source>
        <strain evidence="6 7">IMCC35002</strain>
    </source>
</reference>
<gene>
    <name evidence="6" type="ORF">FCL42_16090</name>
</gene>
<keyword evidence="4" id="KW-0456">Lyase</keyword>
<evidence type="ECO:0000256" key="1">
    <source>
        <dbReference type="ARBA" id="ARBA00005495"/>
    </source>
</evidence>
<keyword evidence="2" id="KW-0479">Metal-binding</keyword>
<dbReference type="InterPro" id="IPR011057">
    <property type="entry name" value="Mss4-like_sf"/>
</dbReference>
<accession>A0A4U1BKH6</accession>
<dbReference type="AlphaFoldDB" id="A0A4U1BKH6"/>
<dbReference type="PANTHER" id="PTHR33337:SF40">
    <property type="entry name" value="CENP-V_GFA DOMAIN-CONTAINING PROTEIN-RELATED"/>
    <property type="match status" value="1"/>
</dbReference>
<dbReference type="Pfam" id="PF04828">
    <property type="entry name" value="GFA"/>
    <property type="match status" value="1"/>
</dbReference>
<dbReference type="EMBL" id="SWCJ01000014">
    <property type="protein sequence ID" value="TKB52827.1"/>
    <property type="molecule type" value="Genomic_DNA"/>
</dbReference>
<sequence>MALFNQAIIGGSVSGKQRQGGCLCGAIRYQLDGDPFAADYCHCGQCRRVSGAPVTAWMDFNAEQVHWLSGTVTEYASSEKIRRGFCNRCGSCLTYRHLDYPQYTTLAITSLDDADDIAPNYHIYTDDALPWFEVKDDHLRHPTGGKAPKWVASSHSVDE</sequence>
<evidence type="ECO:0000256" key="2">
    <source>
        <dbReference type="ARBA" id="ARBA00022723"/>
    </source>
</evidence>
<name>A0A4U1BKH6_9GAMM</name>
<evidence type="ECO:0000256" key="3">
    <source>
        <dbReference type="ARBA" id="ARBA00022833"/>
    </source>
</evidence>
<dbReference type="GO" id="GO:0016846">
    <property type="term" value="F:carbon-sulfur lyase activity"/>
    <property type="evidence" value="ECO:0007669"/>
    <property type="project" value="InterPro"/>
</dbReference>
<evidence type="ECO:0000256" key="4">
    <source>
        <dbReference type="ARBA" id="ARBA00023239"/>
    </source>
</evidence>
<feature type="domain" description="CENP-V/GFA" evidence="5">
    <location>
        <begin position="18"/>
        <end position="132"/>
    </location>
</feature>